<evidence type="ECO:0000313" key="3">
    <source>
        <dbReference type="EMBL" id="VDP45882.1"/>
    </source>
</evidence>
<dbReference type="WBParaSite" id="HPBE_0002456101-mRNA-1">
    <property type="protein sequence ID" value="HPBE_0002456101-mRNA-1"/>
    <property type="gene ID" value="HPBE_0002456101"/>
</dbReference>
<keyword evidence="1" id="KW-0863">Zinc-finger</keyword>
<keyword evidence="4" id="KW-1185">Reference proteome</keyword>
<evidence type="ECO:0000313" key="4">
    <source>
        <dbReference type="Proteomes" id="UP000050761"/>
    </source>
</evidence>
<dbReference type="PROSITE" id="PS50157">
    <property type="entry name" value="ZINC_FINGER_C2H2_2"/>
    <property type="match status" value="1"/>
</dbReference>
<organism evidence="4 5">
    <name type="scientific">Heligmosomoides polygyrus</name>
    <name type="common">Parasitic roundworm</name>
    <dbReference type="NCBI Taxonomy" id="6339"/>
    <lineage>
        <taxon>Eukaryota</taxon>
        <taxon>Metazoa</taxon>
        <taxon>Ecdysozoa</taxon>
        <taxon>Nematoda</taxon>
        <taxon>Chromadorea</taxon>
        <taxon>Rhabditida</taxon>
        <taxon>Rhabditina</taxon>
        <taxon>Rhabditomorpha</taxon>
        <taxon>Strongyloidea</taxon>
        <taxon>Heligmosomidae</taxon>
        <taxon>Heligmosomoides</taxon>
    </lineage>
</organism>
<sequence>MESNTCKQYNKNSCEEQTHSHFGALCNETLRSHMFRIHNISRMFMCRCCNWAFSDKTSLHIHMQSMLRNGTPGEVAILARSSTEGTSIQNFRTFAFGTVFRCLLGFRRSDEHYGRVASWFTFVLNRDVAHASLHEPFCC</sequence>
<proteinExistence type="predicted"/>
<name>A0A183GPE1_HELPZ</name>
<evidence type="ECO:0000259" key="2">
    <source>
        <dbReference type="PROSITE" id="PS50157"/>
    </source>
</evidence>
<dbReference type="InterPro" id="IPR013087">
    <property type="entry name" value="Znf_C2H2_type"/>
</dbReference>
<gene>
    <name evidence="3" type="ORF">HPBE_LOCUS24559</name>
</gene>
<reference evidence="3 4" key="1">
    <citation type="submission" date="2018-11" db="EMBL/GenBank/DDBJ databases">
        <authorList>
            <consortium name="Pathogen Informatics"/>
        </authorList>
    </citation>
    <scope>NUCLEOTIDE SEQUENCE [LARGE SCALE GENOMIC DNA]</scope>
</reference>
<reference evidence="5" key="2">
    <citation type="submission" date="2019-09" db="UniProtKB">
        <authorList>
            <consortium name="WormBaseParasite"/>
        </authorList>
    </citation>
    <scope>IDENTIFICATION</scope>
</reference>
<dbReference type="Proteomes" id="UP000050761">
    <property type="component" value="Unassembled WGS sequence"/>
</dbReference>
<evidence type="ECO:0000256" key="1">
    <source>
        <dbReference type="PROSITE-ProRule" id="PRU00042"/>
    </source>
</evidence>
<evidence type="ECO:0000313" key="5">
    <source>
        <dbReference type="WBParaSite" id="HPBE_0002456101-mRNA-1"/>
    </source>
</evidence>
<accession>A0A3P8D3F8</accession>
<accession>A0A183GPE1</accession>
<protein>
    <submittedName>
        <fullName evidence="5">C2H2-type domain-containing protein</fullName>
    </submittedName>
</protein>
<keyword evidence="1" id="KW-0479">Metal-binding</keyword>
<dbReference type="AlphaFoldDB" id="A0A183GPE1"/>
<dbReference type="GO" id="GO:0008270">
    <property type="term" value="F:zinc ion binding"/>
    <property type="evidence" value="ECO:0007669"/>
    <property type="project" value="UniProtKB-KW"/>
</dbReference>
<feature type="domain" description="C2H2-type" evidence="2">
    <location>
        <begin position="44"/>
        <end position="72"/>
    </location>
</feature>
<dbReference type="EMBL" id="UZAH01036513">
    <property type="protein sequence ID" value="VDP45882.1"/>
    <property type="molecule type" value="Genomic_DNA"/>
</dbReference>
<keyword evidence="1" id="KW-0862">Zinc</keyword>
<dbReference type="OrthoDB" id="6359816at2759"/>